<evidence type="ECO:0000313" key="3">
    <source>
        <dbReference type="Proteomes" id="UP000311919"/>
    </source>
</evidence>
<evidence type="ECO:0000256" key="1">
    <source>
        <dbReference type="SAM" id="MobiDB-lite"/>
    </source>
</evidence>
<organism evidence="2 3">
    <name type="scientific">Schistosoma japonicum</name>
    <name type="common">Blood fluke</name>
    <dbReference type="NCBI Taxonomy" id="6182"/>
    <lineage>
        <taxon>Eukaryota</taxon>
        <taxon>Metazoa</taxon>
        <taxon>Spiralia</taxon>
        <taxon>Lophotrochozoa</taxon>
        <taxon>Platyhelminthes</taxon>
        <taxon>Trematoda</taxon>
        <taxon>Digenea</taxon>
        <taxon>Strigeidida</taxon>
        <taxon>Schistosomatoidea</taxon>
        <taxon>Schistosomatidae</taxon>
        <taxon>Schistosoma</taxon>
    </lineage>
</organism>
<feature type="compositionally biased region" description="Polar residues" evidence="1">
    <location>
        <begin position="526"/>
        <end position="535"/>
    </location>
</feature>
<dbReference type="EMBL" id="SKCS01000050">
    <property type="protein sequence ID" value="TNN19387.1"/>
    <property type="molecule type" value="Genomic_DNA"/>
</dbReference>
<comment type="caution">
    <text evidence="2">The sequence shown here is derived from an EMBL/GenBank/DDBJ whole genome shotgun (WGS) entry which is preliminary data.</text>
</comment>
<evidence type="ECO:0000313" key="2">
    <source>
        <dbReference type="EMBL" id="TNN19387.1"/>
    </source>
</evidence>
<dbReference type="Proteomes" id="UP000311919">
    <property type="component" value="Unassembled WGS sequence"/>
</dbReference>
<dbReference type="Gene3D" id="3.40.50.1820">
    <property type="entry name" value="alpha/beta hydrolase"/>
    <property type="match status" value="1"/>
</dbReference>
<gene>
    <name evidence="2" type="ORF">EWB00_008871</name>
</gene>
<feature type="region of interest" description="Disordered" evidence="1">
    <location>
        <begin position="520"/>
        <end position="542"/>
    </location>
</feature>
<protein>
    <submittedName>
        <fullName evidence="2">Protein ABHD18</fullName>
    </submittedName>
</protein>
<dbReference type="AlphaFoldDB" id="A0A4Z2DSK6"/>
<accession>A0A4Z2DSK6</accession>
<keyword evidence="3" id="KW-1185">Reference proteome</keyword>
<dbReference type="InterPro" id="IPR019149">
    <property type="entry name" value="ABHD18"/>
</dbReference>
<sequence length="542" mass="61355">MSTFDKLYRTMLPLKFFSKGWGAPDTLLKLIENMKTVTNRDRFCLLKTKTNISIEKKSETMKTIEIEGSFLSPFDSVIPNVLTGNNKIARFQMIIPKVWSTNYRPICVHFAGTGDHNYFRRRFLLANRLVDDGVASLIIMNPFYATRKPKEQRGSGLNFVSDLLIMGGALIMECSALLEWCENSGYGPLALHGISMGGYMSALCATVWPKPISLIPCLSWTSASVVFVEGILSRTVDWSALTKQYYSDSVYSGVIRRQLQPCFPDLYKSDTTSNDYLGNYVKNPLKLSNTLYPKQSNPMNVDPLLTFSEQTDTHLHVVSNIEVNSSNSSDSILQVCEELSPHTISMSDSASQSSSHSDLQETRIIRRFLPYNVHISFPNSLSSINFNTILRYPLDNPLWHNSVSFFRSLPDINRMMSTNSTPDPEVRQFLRDLLDHFTHLGNFSPVIDSRLVLSVAAEYDAYVPRHGVCSLSQIYPHGEIRFLPDSGHVGAYVRNAFWTDDFRRAINDCLNRQVQLYHHKPGPFGQNESRSMNAKSSRRSKG</sequence>
<dbReference type="SUPFAM" id="SSF53474">
    <property type="entry name" value="alpha/beta-Hydrolases"/>
    <property type="match status" value="1"/>
</dbReference>
<dbReference type="PANTHER" id="PTHR13617:SF14">
    <property type="entry name" value="PROTEIN ABHD18"/>
    <property type="match status" value="1"/>
</dbReference>
<dbReference type="PANTHER" id="PTHR13617">
    <property type="entry name" value="PROTEIN ABHD18"/>
    <property type="match status" value="1"/>
</dbReference>
<reference evidence="2 3" key="1">
    <citation type="submission" date="2019-03" db="EMBL/GenBank/DDBJ databases">
        <title>An improved genome assembly of the fluke Schistosoma japonicum.</title>
        <authorList>
            <person name="Hu W."/>
            <person name="Luo F."/>
            <person name="Yin M."/>
            <person name="Mo X."/>
            <person name="Sun C."/>
            <person name="Wu Q."/>
            <person name="Zhu B."/>
            <person name="Xiang M."/>
            <person name="Wang J."/>
            <person name="Wang Y."/>
            <person name="Zhang T."/>
            <person name="Xu B."/>
            <person name="Zheng H."/>
            <person name="Feng Z."/>
        </authorList>
    </citation>
    <scope>NUCLEOTIDE SEQUENCE [LARGE SCALE GENOMIC DNA]</scope>
    <source>
        <strain evidence="2">HuSjv2</strain>
        <tissue evidence="2">Worms</tissue>
    </source>
</reference>
<dbReference type="OrthoDB" id="9987145at2759"/>
<proteinExistence type="predicted"/>
<name>A0A4Z2DSK6_SCHJA</name>
<dbReference type="Pfam" id="PF09752">
    <property type="entry name" value="ABHD18"/>
    <property type="match status" value="1"/>
</dbReference>
<dbReference type="InterPro" id="IPR029058">
    <property type="entry name" value="AB_hydrolase_fold"/>
</dbReference>